<keyword evidence="3" id="KW-1133">Transmembrane helix</keyword>
<organism evidence="4 5">
    <name type="scientific">Salinispora tropica (strain ATCC BAA-916 / DSM 44818 / JCM 13857 / NBRC 105044 / CNB-440)</name>
    <dbReference type="NCBI Taxonomy" id="369723"/>
    <lineage>
        <taxon>Bacteria</taxon>
        <taxon>Bacillati</taxon>
        <taxon>Actinomycetota</taxon>
        <taxon>Actinomycetes</taxon>
        <taxon>Micromonosporales</taxon>
        <taxon>Micromonosporaceae</taxon>
        <taxon>Salinispora</taxon>
    </lineage>
</organism>
<dbReference type="InterPro" id="IPR048254">
    <property type="entry name" value="CDP_ALCOHOL_P_TRANSF_CS"/>
</dbReference>
<dbReference type="InterPro" id="IPR000462">
    <property type="entry name" value="CDP-OH_P_trans"/>
</dbReference>
<keyword evidence="3" id="KW-0472">Membrane</keyword>
<dbReference type="RefSeq" id="WP_012015422.1">
    <property type="nucleotide sequence ID" value="NC_009380.1"/>
</dbReference>
<dbReference type="Gene3D" id="1.20.120.1760">
    <property type="match status" value="1"/>
</dbReference>
<dbReference type="AlphaFoldDB" id="A4XCK1"/>
<feature type="transmembrane region" description="Helical" evidence="3">
    <location>
        <begin position="81"/>
        <end position="103"/>
    </location>
</feature>
<keyword evidence="3" id="KW-0812">Transmembrane</keyword>
<sequence>MIDARLRPVLAKTLDRVAAAVDRPWVTPGRLTAAGLTLGLAASAAAAAGWWWPALVAWLVSRLADGLDGPLARRRGTASPLGGFLDIVADFTVYGAFVAGVAVGVDGPATPFLVLLVTYYVNGATLLAYSSIAERVGRERGDERSLHFLGGLAEGAETIAVHALFCLLPGFAGHLAWGWAVVVAITAGQRVAHAVRTLSEPAGRPTR</sequence>
<comment type="similarity">
    <text evidence="2">Belongs to the CDP-alcohol phosphatidyltransferase class-I family.</text>
</comment>
<gene>
    <name evidence="4" type="ordered locus">Strop_4230</name>
</gene>
<dbReference type="GO" id="GO:0016780">
    <property type="term" value="F:phosphotransferase activity, for other substituted phosphate groups"/>
    <property type="evidence" value="ECO:0007669"/>
    <property type="project" value="InterPro"/>
</dbReference>
<dbReference type="EMBL" id="CP000667">
    <property type="protein sequence ID" value="ABP56658.1"/>
    <property type="molecule type" value="Genomic_DNA"/>
</dbReference>
<dbReference type="eggNOG" id="COG0558">
    <property type="taxonomic scope" value="Bacteria"/>
</dbReference>
<evidence type="ECO:0000313" key="4">
    <source>
        <dbReference type="EMBL" id="ABP56658.1"/>
    </source>
</evidence>
<dbReference type="PATRIC" id="fig|369723.5.peg.4375"/>
<evidence type="ECO:0000256" key="2">
    <source>
        <dbReference type="RuleBase" id="RU003750"/>
    </source>
</evidence>
<evidence type="ECO:0000256" key="1">
    <source>
        <dbReference type="ARBA" id="ARBA00022679"/>
    </source>
</evidence>
<dbReference type="PROSITE" id="PS00379">
    <property type="entry name" value="CDP_ALCOHOL_P_TRANSF"/>
    <property type="match status" value="1"/>
</dbReference>
<protein>
    <submittedName>
        <fullName evidence="4">CDP-alcohol phosphatidyltransferase</fullName>
    </submittedName>
</protein>
<dbReference type="STRING" id="369723.Strop_4230"/>
<reference evidence="5" key="1">
    <citation type="journal article" date="2007" name="Proc. Natl. Acad. Sci. U.S.A.">
        <title>Genome sequencing reveals complex secondary metabolome in the marine actinomycete Salinispora tropica.</title>
        <authorList>
            <person name="Udwary D.W."/>
            <person name="Zeigler L."/>
            <person name="Asolkar R.N."/>
            <person name="Singan V."/>
            <person name="Lapidus A."/>
            <person name="Fenical W."/>
            <person name="Jensen P.R."/>
            <person name="Moore B.S."/>
        </authorList>
    </citation>
    <scope>NUCLEOTIDE SEQUENCE [LARGE SCALE GENOMIC DNA]</scope>
    <source>
        <strain evidence="5">ATCC BAA-916 / DSM 44818 / CNB-440</strain>
    </source>
</reference>
<dbReference type="GO" id="GO:0016020">
    <property type="term" value="C:membrane"/>
    <property type="evidence" value="ECO:0007669"/>
    <property type="project" value="InterPro"/>
</dbReference>
<feature type="transmembrane region" description="Helical" evidence="3">
    <location>
        <begin position="33"/>
        <end position="60"/>
    </location>
</feature>
<evidence type="ECO:0000313" key="5">
    <source>
        <dbReference type="Proteomes" id="UP000000235"/>
    </source>
</evidence>
<accession>A4XCK1</accession>
<dbReference type="HOGENOM" id="CLU_080384_2_0_11"/>
<dbReference type="Proteomes" id="UP000000235">
    <property type="component" value="Chromosome"/>
</dbReference>
<feature type="transmembrane region" description="Helical" evidence="3">
    <location>
        <begin position="109"/>
        <end position="130"/>
    </location>
</feature>
<keyword evidence="5" id="KW-1185">Reference proteome</keyword>
<dbReference type="InterPro" id="IPR043130">
    <property type="entry name" value="CDP-OH_PTrfase_TM_dom"/>
</dbReference>
<dbReference type="GO" id="GO:0008654">
    <property type="term" value="P:phospholipid biosynthetic process"/>
    <property type="evidence" value="ECO:0007669"/>
    <property type="project" value="InterPro"/>
</dbReference>
<dbReference type="KEGG" id="stp:Strop_4230"/>
<name>A4XCK1_SALTO</name>
<dbReference type="Pfam" id="PF01066">
    <property type="entry name" value="CDP-OH_P_transf"/>
    <property type="match status" value="1"/>
</dbReference>
<proteinExistence type="inferred from homology"/>
<keyword evidence="1 2" id="KW-0808">Transferase</keyword>
<evidence type="ECO:0000256" key="3">
    <source>
        <dbReference type="SAM" id="Phobius"/>
    </source>
</evidence>